<accession>L0NG98</accession>
<dbReference type="AlphaFoldDB" id="L0NG98"/>
<protein>
    <recommendedName>
        <fullName evidence="4">DUF3828 domain-containing protein</fullName>
    </recommendedName>
</protein>
<dbReference type="EMBL" id="FO082820">
    <property type="protein sequence ID" value="CCF19322.1"/>
    <property type="molecule type" value="Genomic_DNA"/>
</dbReference>
<dbReference type="KEGG" id="rht:NT26_1598"/>
<dbReference type="Proteomes" id="UP000010792">
    <property type="component" value="Chromosome"/>
</dbReference>
<reference evidence="2 3" key="1">
    <citation type="journal article" date="2013" name="Genome Biol. Evol.">
        <title>Life in an arsenic-containing gold mine: genome and physiology of the autotrophic arsenite-oxidizing bacterium rhizobium sp. NT-26.</title>
        <authorList>
            <person name="Andres J."/>
            <person name="Arsene-Ploetze F."/>
            <person name="Barbe V."/>
            <person name="Brochier-Armanet C."/>
            <person name="Cleiss-Arnold J."/>
            <person name="Coppee J.Y."/>
            <person name="Dillies M.A."/>
            <person name="Geist"/>
            <person name="L"/>
            <person name="Joublin A."/>
            <person name="Koechler S."/>
            <person name="Lassalle F."/>
            <person name="Marchal M."/>
            <person name="Medigue C."/>
            <person name="Muller D."/>
            <person name="Nesme X."/>
            <person name="Plewniak F."/>
            <person name="Proux C."/>
            <person name="Ramirez-Bahena M.H."/>
            <person name="Schenowitz C."/>
            <person name="Sismeiro O."/>
            <person name="Vallenet D."/>
            <person name="Santini J.M."/>
            <person name="Bertin P.N."/>
        </authorList>
    </citation>
    <scope>NUCLEOTIDE SEQUENCE [LARGE SCALE GENOMIC DNA]</scope>
    <source>
        <strain evidence="2 3">NT-26</strain>
    </source>
</reference>
<evidence type="ECO:0000313" key="2">
    <source>
        <dbReference type="EMBL" id="CCF19322.1"/>
    </source>
</evidence>
<name>L0NG98_9HYPH</name>
<evidence type="ECO:0008006" key="4">
    <source>
        <dbReference type="Google" id="ProtNLM"/>
    </source>
</evidence>
<sequence>MIATGNHRTDLMRKILLVSACISIAWTAFAADATDPVREVMAITERNWSSTDGEWVYLFDQEPLGRLFSRQFQAAYAEASKRPAYDTDDGSPGDPFGYDVVTASQDGCPLEDVVVTTGSQQQGITRVKVTFKLWRCLDQPELRESVNEVHFDVMDEDGRFVIHDIHRIGPEDEDSVLAEMKQHVTETY</sequence>
<keyword evidence="1" id="KW-0732">Signal</keyword>
<evidence type="ECO:0000256" key="1">
    <source>
        <dbReference type="SAM" id="SignalP"/>
    </source>
</evidence>
<gene>
    <name evidence="2" type="ORF">NT26_1598</name>
</gene>
<keyword evidence="3" id="KW-1185">Reference proteome</keyword>
<proteinExistence type="predicted"/>
<feature type="chain" id="PRO_5003946669" description="DUF3828 domain-containing protein" evidence="1">
    <location>
        <begin position="31"/>
        <end position="188"/>
    </location>
</feature>
<feature type="signal peptide" evidence="1">
    <location>
        <begin position="1"/>
        <end position="30"/>
    </location>
</feature>
<organism evidence="2 3">
    <name type="scientific">Pseudorhizobium banfieldiae</name>
    <dbReference type="NCBI Taxonomy" id="1125847"/>
    <lineage>
        <taxon>Bacteria</taxon>
        <taxon>Pseudomonadati</taxon>
        <taxon>Pseudomonadota</taxon>
        <taxon>Alphaproteobacteria</taxon>
        <taxon>Hyphomicrobiales</taxon>
        <taxon>Rhizobiaceae</taxon>
        <taxon>Rhizobium/Agrobacterium group</taxon>
        <taxon>Pseudorhizobium</taxon>
    </lineage>
</organism>
<evidence type="ECO:0000313" key="3">
    <source>
        <dbReference type="Proteomes" id="UP000010792"/>
    </source>
</evidence>